<evidence type="ECO:0000313" key="2">
    <source>
        <dbReference type="EMBL" id="KAG7388685.1"/>
    </source>
</evidence>
<feature type="compositionally biased region" description="Acidic residues" evidence="1">
    <location>
        <begin position="151"/>
        <end position="170"/>
    </location>
</feature>
<comment type="caution">
    <text evidence="2">The sequence shown here is derived from an EMBL/GenBank/DDBJ whole genome shotgun (WGS) entry which is preliminary data.</text>
</comment>
<dbReference type="EMBL" id="JAGDFL010000433">
    <property type="protein sequence ID" value="KAG7388685.1"/>
    <property type="molecule type" value="Genomic_DNA"/>
</dbReference>
<keyword evidence="3" id="KW-1185">Reference proteome</keyword>
<reference evidence="2" key="1">
    <citation type="submission" date="2021-02" db="EMBL/GenBank/DDBJ databases">
        <authorList>
            <person name="Palmer J.M."/>
        </authorList>
    </citation>
    <scope>NUCLEOTIDE SEQUENCE</scope>
    <source>
        <strain evidence="2">SCRP23</strain>
    </source>
</reference>
<organism evidence="2 3">
    <name type="scientific">Phytophthora boehmeriae</name>
    <dbReference type="NCBI Taxonomy" id="109152"/>
    <lineage>
        <taxon>Eukaryota</taxon>
        <taxon>Sar</taxon>
        <taxon>Stramenopiles</taxon>
        <taxon>Oomycota</taxon>
        <taxon>Peronosporomycetes</taxon>
        <taxon>Peronosporales</taxon>
        <taxon>Peronosporaceae</taxon>
        <taxon>Phytophthora</taxon>
    </lineage>
</organism>
<feature type="region of interest" description="Disordered" evidence="1">
    <location>
        <begin position="145"/>
        <end position="177"/>
    </location>
</feature>
<evidence type="ECO:0000313" key="3">
    <source>
        <dbReference type="Proteomes" id="UP000693981"/>
    </source>
</evidence>
<sequence>MDAFRQSSGRFPSVTAIPTRSTSRRLLVSTVGGDADATQYFSIETRLELKSRLTKLQRQLRQLLVQTKLAWMRCFADPRTRAAGAAAAQMVQLGEELMSTLSQAFDLAAGVTTAPLPEYQALVTQVEGKMNAFQQLVNSMAQGDYPSLADQNEEDDNNVSEGGEAEDENDEAKNNDIPTYLHRPMAIDLPSMQTYCKHVAPPYSSYLPANTTKKNASAVKKHLM</sequence>
<gene>
    <name evidence="2" type="ORF">PHYBOEH_007766</name>
</gene>
<dbReference type="AlphaFoldDB" id="A0A8T1W5M9"/>
<accession>A0A8T1W5M9</accession>
<dbReference type="OrthoDB" id="168391at2759"/>
<evidence type="ECO:0000256" key="1">
    <source>
        <dbReference type="SAM" id="MobiDB-lite"/>
    </source>
</evidence>
<name>A0A8T1W5M9_9STRA</name>
<dbReference type="Proteomes" id="UP000693981">
    <property type="component" value="Unassembled WGS sequence"/>
</dbReference>
<protein>
    <submittedName>
        <fullName evidence="2">Uncharacterized protein</fullName>
    </submittedName>
</protein>
<proteinExistence type="predicted"/>